<reference evidence="3" key="2">
    <citation type="submission" date="2013-07" db="EMBL/GenBank/DDBJ databases">
        <authorList>
            <consortium name="The Broad Institute Genome Sequencing Platform"/>
            <person name="Cuomo C."/>
            <person name="Litvintseva A."/>
            <person name="Chen Y."/>
            <person name="Heitman J."/>
            <person name="Sun S."/>
            <person name="Springer D."/>
            <person name="Dromer F."/>
            <person name="Young S.K."/>
            <person name="Zeng Q."/>
            <person name="Gargeya S."/>
            <person name="Fitzgerald M."/>
            <person name="Abouelleil A."/>
            <person name="Alvarado L."/>
            <person name="Berlin A.M."/>
            <person name="Chapman S.B."/>
            <person name="Dewar J."/>
            <person name="Goldberg J."/>
            <person name="Griggs A."/>
            <person name="Gujja S."/>
            <person name="Hansen M."/>
            <person name="Howarth C."/>
            <person name="Imamovic A."/>
            <person name="Larimer J."/>
            <person name="McCowan C."/>
            <person name="Murphy C."/>
            <person name="Pearson M."/>
            <person name="Priest M."/>
            <person name="Roberts A."/>
            <person name="Saif S."/>
            <person name="Shea T."/>
            <person name="Sykes S."/>
            <person name="Wortman J."/>
            <person name="Nusbaum C."/>
            <person name="Birren B."/>
        </authorList>
    </citation>
    <scope>NUCLEOTIDE SEQUENCE</scope>
    <source>
        <strain evidence="3">CBS 10737</strain>
    </source>
</reference>
<dbReference type="Pfam" id="PF07350">
    <property type="entry name" value="Gig2-like"/>
    <property type="match status" value="1"/>
</dbReference>
<gene>
    <name evidence="2" type="ORF">I206_07747</name>
    <name evidence="3" type="ORF">I206_103798</name>
</gene>
<keyword evidence="4" id="KW-1185">Reference proteome</keyword>
<dbReference type="GeneID" id="30176116"/>
<dbReference type="RefSeq" id="XP_019007489.1">
    <property type="nucleotide sequence ID" value="XM_019159437.1"/>
</dbReference>
<dbReference type="Gene3D" id="2.60.120.330">
    <property type="entry name" value="B-lactam Antibiotic, Isopenicillin N Synthase, Chain"/>
    <property type="match status" value="2"/>
</dbReference>
<feature type="region of interest" description="Disordered" evidence="1">
    <location>
        <begin position="1"/>
        <end position="54"/>
    </location>
</feature>
<dbReference type="InterPro" id="IPR010856">
    <property type="entry name" value="Gig2-like"/>
</dbReference>
<dbReference type="PANTHER" id="PTHR30613:SF1">
    <property type="entry name" value="DUF1479 DOMAIN PROTEIN (AFU_ORTHOLOGUE AFUA_5G09280)"/>
    <property type="match status" value="1"/>
</dbReference>
<reference evidence="2" key="1">
    <citation type="submission" date="2013-07" db="EMBL/GenBank/DDBJ databases">
        <title>The Genome Sequence of Cryptococcus pinus CBS10737.</title>
        <authorList>
            <consortium name="The Broad Institute Genome Sequencing Platform"/>
            <person name="Cuomo C."/>
            <person name="Litvintseva A."/>
            <person name="Chen Y."/>
            <person name="Heitman J."/>
            <person name="Sun S."/>
            <person name="Springer D."/>
            <person name="Dromer F."/>
            <person name="Young S.K."/>
            <person name="Zeng Q."/>
            <person name="Gargeya S."/>
            <person name="Fitzgerald M."/>
            <person name="Abouelleil A."/>
            <person name="Alvarado L."/>
            <person name="Berlin A.M."/>
            <person name="Chapman S.B."/>
            <person name="Dewar J."/>
            <person name="Goldberg J."/>
            <person name="Griggs A."/>
            <person name="Gujja S."/>
            <person name="Hansen M."/>
            <person name="Howarth C."/>
            <person name="Imamovic A."/>
            <person name="Larimer J."/>
            <person name="McCowan C."/>
            <person name="Murphy C."/>
            <person name="Pearson M."/>
            <person name="Priest M."/>
            <person name="Roberts A."/>
            <person name="Saif S."/>
            <person name="Shea T."/>
            <person name="Sykes S."/>
            <person name="Wortman J."/>
            <person name="Nusbaum C."/>
            <person name="Birren B."/>
        </authorList>
    </citation>
    <scope>NUCLEOTIDE SEQUENCE [LARGE SCALE GENOMIC DNA]</scope>
    <source>
        <strain evidence="2">CBS 10737</strain>
    </source>
</reference>
<dbReference type="PANTHER" id="PTHR30613">
    <property type="entry name" value="UNCHARACTERIZED PROTEIN YBIU-RELATED"/>
    <property type="match status" value="1"/>
</dbReference>
<dbReference type="InterPro" id="IPR027443">
    <property type="entry name" value="IPNS-like_sf"/>
</dbReference>
<evidence type="ECO:0000313" key="2">
    <source>
        <dbReference type="EMBL" id="OCF46270.1"/>
    </source>
</evidence>
<dbReference type="EMBL" id="KV700118">
    <property type="protein sequence ID" value="OCF46270.1"/>
    <property type="molecule type" value="Genomic_DNA"/>
</dbReference>
<dbReference type="EMBL" id="CP144523">
    <property type="protein sequence ID" value="WWC69855.1"/>
    <property type="molecule type" value="Genomic_DNA"/>
</dbReference>
<feature type="compositionally biased region" description="Polar residues" evidence="1">
    <location>
        <begin position="32"/>
        <end position="52"/>
    </location>
</feature>
<evidence type="ECO:0000313" key="4">
    <source>
        <dbReference type="Proteomes" id="UP000094020"/>
    </source>
</evidence>
<organism evidence="2">
    <name type="scientific">Kwoniella pini CBS 10737</name>
    <dbReference type="NCBI Taxonomy" id="1296096"/>
    <lineage>
        <taxon>Eukaryota</taxon>
        <taxon>Fungi</taxon>
        <taxon>Dikarya</taxon>
        <taxon>Basidiomycota</taxon>
        <taxon>Agaricomycotina</taxon>
        <taxon>Tremellomycetes</taxon>
        <taxon>Tremellales</taxon>
        <taxon>Cryptococcaceae</taxon>
        <taxon>Kwoniella</taxon>
    </lineage>
</organism>
<dbReference type="KEGG" id="kpin:30176116"/>
<proteinExistence type="predicted"/>
<accession>A0A1B9HSL7</accession>
<dbReference type="AlphaFoldDB" id="A0A1B9HSL7"/>
<sequence length="424" mass="47133">MTYKRLLTSLASHSPSSSTASNARLIPPYAQSLPSTSQTPASSLRPPYTNSVPLGVEARSSRSLKSSKHFELILGNEKSDKTNPGKWNQWRRDVLSNDQSRREIESRFREVIFNLEKLRGGQIEVPQIPFQQLGSNLSSPSTVDGIKSTGLVIVRDVVRDSEAIEWAKEILLSMGERNGKAVYWHPALLNARSNPSILWANSQLSSALLGSSEVYLTASSIIEGLHPSPTVPTNSNPWNSPQSLLSHLALTPSIPTSSIIVSPTIYSAEYASLRPLFKSVKSKISFYSKEGYLNSENWILNDSLLNTETEGKDEKEMDLPHLKEIQIVNPEIRPGDMIFNNSSLPISTSKNSGQIFLPLNPLIKNDLKNKKLIEEQKLSFENGLPPPSSIEFHSKKEKNLLWQVEEKGNKNLISSRSGRDVMGY</sequence>
<dbReference type="Proteomes" id="UP000094020">
    <property type="component" value="Chromosome 5"/>
</dbReference>
<feature type="compositionally biased region" description="Low complexity" evidence="1">
    <location>
        <begin position="1"/>
        <end position="21"/>
    </location>
</feature>
<dbReference type="SUPFAM" id="SSF51197">
    <property type="entry name" value="Clavaminate synthase-like"/>
    <property type="match status" value="1"/>
</dbReference>
<evidence type="ECO:0000256" key="1">
    <source>
        <dbReference type="SAM" id="MobiDB-lite"/>
    </source>
</evidence>
<reference evidence="2" key="3">
    <citation type="submission" date="2016-07" db="EMBL/GenBank/DDBJ databases">
        <title>Evolution of pathogenesis and genome organization in the Tremellales.</title>
        <authorList>
            <person name="Cuomo C."/>
            <person name="Litvintseva A."/>
            <person name="Heitman J."/>
            <person name="Chen Y."/>
            <person name="Sun S."/>
            <person name="Springer D."/>
            <person name="Dromer F."/>
            <person name="Young S."/>
            <person name="Zeng Q."/>
            <person name="Chapman S."/>
            <person name="Gujja S."/>
            <person name="Saif S."/>
            <person name="Birren B."/>
        </authorList>
    </citation>
    <scope>NUCLEOTIDE SEQUENCE</scope>
    <source>
        <strain evidence="2">CBS 10737</strain>
    </source>
</reference>
<dbReference type="OrthoDB" id="8249012at2759"/>
<reference evidence="3" key="4">
    <citation type="submission" date="2024-02" db="EMBL/GenBank/DDBJ databases">
        <title>Comparative genomics of Cryptococcus and Kwoniella reveals pathogenesis evolution and contrasting modes of karyotype evolution via chromosome fusion or intercentromeric recombination.</title>
        <authorList>
            <person name="Coelho M.A."/>
            <person name="David-Palma M."/>
            <person name="Shea T."/>
            <person name="Bowers K."/>
            <person name="McGinley-Smith S."/>
            <person name="Mohammad A.W."/>
            <person name="Gnirke A."/>
            <person name="Yurkov A.M."/>
            <person name="Nowrousian M."/>
            <person name="Sun S."/>
            <person name="Cuomo C.A."/>
            <person name="Heitman J."/>
        </authorList>
    </citation>
    <scope>NUCLEOTIDE SEQUENCE</scope>
    <source>
        <strain evidence="3">CBS 10737</strain>
    </source>
</reference>
<protein>
    <submittedName>
        <fullName evidence="2">Uncharacterized protein</fullName>
    </submittedName>
</protein>
<evidence type="ECO:0000313" key="3">
    <source>
        <dbReference type="EMBL" id="WWC69855.1"/>
    </source>
</evidence>
<name>A0A1B9HSL7_9TREE</name>